<feature type="transmembrane region" description="Helical" evidence="6">
    <location>
        <begin position="165"/>
        <end position="185"/>
    </location>
</feature>
<dbReference type="KEGG" id="ppoo:LW347_16840"/>
<comment type="subcellular location">
    <subcellularLocation>
        <location evidence="1">Cell membrane</location>
        <topology evidence="1">Multi-pass membrane protein</topology>
    </subcellularLocation>
</comment>
<evidence type="ECO:0000313" key="9">
    <source>
        <dbReference type="Proteomes" id="UP001059272"/>
    </source>
</evidence>
<dbReference type="PROSITE" id="PS50850">
    <property type="entry name" value="MFS"/>
    <property type="match status" value="1"/>
</dbReference>
<feature type="transmembrane region" description="Helical" evidence="6">
    <location>
        <begin position="100"/>
        <end position="118"/>
    </location>
</feature>
<feature type="transmembrane region" description="Helical" evidence="6">
    <location>
        <begin position="289"/>
        <end position="308"/>
    </location>
</feature>
<evidence type="ECO:0000256" key="2">
    <source>
        <dbReference type="ARBA" id="ARBA00022475"/>
    </source>
</evidence>
<sequence length="411" mass="45678">MNSIFHNSRFTAWAIGLAFDRLGNAMYMVALPLMVYHMTSSLKNMAIVTACQFLPRIFPGIYVGSMVDISNKKNIFFISLLLQCFIGIIIATLYSMQLLPFILLCILGAMTSVCFEISRTTEMTLVPVIFAKERVKATTALASIHTAMFMVGPLLGALLLKYFSYTSLLVLNALTYLAPIIANYWTKIPSLQSVQHRTKGLREKLTLTNHSLKESLATVRSSKALKLLMMFITCITLATGGLELLIIFYIKNRLHVSDQFASLMYAIGAVGMFLGSILVPLFRKIKRKIFLFITLLMIAVGISLFQIGSIPALISGQLLIFMGIFACSVTQDLIIQESAPSAMLGRISGILRIINSTMISLSTFFLTSLTAFLSFKYIALIVILLVLLALILSQNPHFSSTHYEHSEHHNE</sequence>
<dbReference type="EMBL" id="CP090065">
    <property type="protein sequence ID" value="UVO07514.1"/>
    <property type="molecule type" value="Genomic_DNA"/>
</dbReference>
<dbReference type="InterPro" id="IPR011701">
    <property type="entry name" value="MFS"/>
</dbReference>
<dbReference type="GO" id="GO:0022857">
    <property type="term" value="F:transmembrane transporter activity"/>
    <property type="evidence" value="ECO:0007669"/>
    <property type="project" value="InterPro"/>
</dbReference>
<dbReference type="RefSeq" id="WP_258882942.1">
    <property type="nucleotide sequence ID" value="NZ_CP090065.1"/>
</dbReference>
<dbReference type="CDD" id="cd06173">
    <property type="entry name" value="MFS_MefA_like"/>
    <property type="match status" value="1"/>
</dbReference>
<evidence type="ECO:0000313" key="8">
    <source>
        <dbReference type="EMBL" id="UVO07514.1"/>
    </source>
</evidence>
<organism evidence="8 9">
    <name type="scientific">Pectobacterium polonicum</name>
    <dbReference type="NCBI Taxonomy" id="2485124"/>
    <lineage>
        <taxon>Bacteria</taxon>
        <taxon>Pseudomonadati</taxon>
        <taxon>Pseudomonadota</taxon>
        <taxon>Gammaproteobacteria</taxon>
        <taxon>Enterobacterales</taxon>
        <taxon>Pectobacteriaceae</taxon>
        <taxon>Pectobacterium</taxon>
    </lineage>
</organism>
<feature type="transmembrane region" description="Helical" evidence="6">
    <location>
        <begin position="347"/>
        <end position="366"/>
    </location>
</feature>
<dbReference type="AlphaFoldDB" id="A0AAE9NM12"/>
<gene>
    <name evidence="8" type="ORF">LW347_16840</name>
</gene>
<reference evidence="8" key="1">
    <citation type="submission" date="2021-12" db="EMBL/GenBank/DDBJ databases">
        <title>Genome sequence of novel Pectobacterium sp. causing blackleg.</title>
        <authorList>
            <person name="Wang J."/>
        </authorList>
    </citation>
    <scope>NUCLEOTIDE SEQUENCE</scope>
    <source>
        <strain evidence="8">BY21311</strain>
    </source>
</reference>
<feature type="domain" description="Major facilitator superfamily (MFS) profile" evidence="7">
    <location>
        <begin position="9"/>
        <end position="397"/>
    </location>
</feature>
<feature type="transmembrane region" description="Helical" evidence="6">
    <location>
        <begin position="314"/>
        <end position="335"/>
    </location>
</feature>
<protein>
    <submittedName>
        <fullName evidence="8">MFS transporter</fullName>
    </submittedName>
</protein>
<feature type="transmembrane region" description="Helical" evidence="6">
    <location>
        <begin position="372"/>
        <end position="392"/>
    </location>
</feature>
<evidence type="ECO:0000259" key="7">
    <source>
        <dbReference type="PROSITE" id="PS50850"/>
    </source>
</evidence>
<feature type="transmembrane region" description="Helical" evidence="6">
    <location>
        <begin position="45"/>
        <end position="63"/>
    </location>
</feature>
<keyword evidence="4 6" id="KW-1133">Transmembrane helix</keyword>
<keyword evidence="5 6" id="KW-0472">Membrane</keyword>
<dbReference type="InterPro" id="IPR036259">
    <property type="entry name" value="MFS_trans_sf"/>
</dbReference>
<evidence type="ECO:0000256" key="4">
    <source>
        <dbReference type="ARBA" id="ARBA00022989"/>
    </source>
</evidence>
<evidence type="ECO:0000256" key="3">
    <source>
        <dbReference type="ARBA" id="ARBA00022692"/>
    </source>
</evidence>
<dbReference type="InterPro" id="IPR020846">
    <property type="entry name" value="MFS_dom"/>
</dbReference>
<dbReference type="SUPFAM" id="SSF103473">
    <property type="entry name" value="MFS general substrate transporter"/>
    <property type="match status" value="1"/>
</dbReference>
<feature type="transmembrane region" description="Helical" evidence="6">
    <location>
        <begin position="139"/>
        <end position="159"/>
    </location>
</feature>
<evidence type="ECO:0000256" key="1">
    <source>
        <dbReference type="ARBA" id="ARBA00004651"/>
    </source>
</evidence>
<feature type="transmembrane region" description="Helical" evidence="6">
    <location>
        <begin position="227"/>
        <end position="250"/>
    </location>
</feature>
<proteinExistence type="predicted"/>
<keyword evidence="3 6" id="KW-0812">Transmembrane</keyword>
<evidence type="ECO:0000256" key="5">
    <source>
        <dbReference type="ARBA" id="ARBA00023136"/>
    </source>
</evidence>
<dbReference type="PANTHER" id="PTHR23513:SF6">
    <property type="entry name" value="MAJOR FACILITATOR SUPERFAMILY ASSOCIATED DOMAIN-CONTAINING PROTEIN"/>
    <property type="match status" value="1"/>
</dbReference>
<dbReference type="Pfam" id="PF07690">
    <property type="entry name" value="MFS_1"/>
    <property type="match status" value="1"/>
</dbReference>
<feature type="transmembrane region" description="Helical" evidence="6">
    <location>
        <begin position="75"/>
        <end position="94"/>
    </location>
</feature>
<feature type="transmembrane region" description="Helical" evidence="6">
    <location>
        <begin position="12"/>
        <end position="33"/>
    </location>
</feature>
<name>A0AAE9NM12_9GAMM</name>
<keyword evidence="2" id="KW-1003">Cell membrane</keyword>
<dbReference type="Proteomes" id="UP001059272">
    <property type="component" value="Chromosome"/>
</dbReference>
<evidence type="ECO:0000256" key="6">
    <source>
        <dbReference type="SAM" id="Phobius"/>
    </source>
</evidence>
<accession>A0AAE9NM12</accession>
<dbReference type="GO" id="GO:0005886">
    <property type="term" value="C:plasma membrane"/>
    <property type="evidence" value="ECO:0007669"/>
    <property type="project" value="UniProtKB-SubCell"/>
</dbReference>
<feature type="transmembrane region" description="Helical" evidence="6">
    <location>
        <begin position="262"/>
        <end position="282"/>
    </location>
</feature>
<dbReference type="Gene3D" id="1.20.1250.20">
    <property type="entry name" value="MFS general substrate transporter like domains"/>
    <property type="match status" value="1"/>
</dbReference>
<dbReference type="PANTHER" id="PTHR23513">
    <property type="entry name" value="INTEGRAL MEMBRANE EFFLUX PROTEIN-RELATED"/>
    <property type="match status" value="1"/>
</dbReference>